<evidence type="ECO:0000256" key="10">
    <source>
        <dbReference type="ARBA" id="ARBA00024826"/>
    </source>
</evidence>
<feature type="zinc finger region" description="C3H1-type" evidence="11">
    <location>
        <begin position="149"/>
        <end position="176"/>
    </location>
</feature>
<feature type="zinc finger region" description="C3H1-type" evidence="11">
    <location>
        <begin position="56"/>
        <end position="83"/>
    </location>
</feature>
<evidence type="ECO:0000256" key="11">
    <source>
        <dbReference type="PROSITE-ProRule" id="PRU00723"/>
    </source>
</evidence>
<evidence type="ECO:0000256" key="1">
    <source>
        <dbReference type="ARBA" id="ARBA00004123"/>
    </source>
</evidence>
<organism evidence="15 16">
    <name type="scientific">Coemansia asiatica</name>
    <dbReference type="NCBI Taxonomy" id="1052880"/>
    <lineage>
        <taxon>Eukaryota</taxon>
        <taxon>Fungi</taxon>
        <taxon>Fungi incertae sedis</taxon>
        <taxon>Zoopagomycota</taxon>
        <taxon>Kickxellomycotina</taxon>
        <taxon>Kickxellomycetes</taxon>
        <taxon>Kickxellales</taxon>
        <taxon>Kickxellaceae</taxon>
        <taxon>Coemansia</taxon>
    </lineage>
</organism>
<keyword evidence="5 12" id="KW-0677">Repeat</keyword>
<keyword evidence="4 11" id="KW-0479">Metal-binding</keyword>
<reference evidence="15" key="1">
    <citation type="submission" date="2022-07" db="EMBL/GenBank/DDBJ databases">
        <title>Phylogenomic reconstructions and comparative analyses of Kickxellomycotina fungi.</title>
        <authorList>
            <person name="Reynolds N.K."/>
            <person name="Stajich J.E."/>
            <person name="Barry K."/>
            <person name="Grigoriev I.V."/>
            <person name="Crous P."/>
            <person name="Smith M.E."/>
        </authorList>
    </citation>
    <scope>NUCLEOTIDE SEQUENCE</scope>
    <source>
        <strain evidence="15">NBRC 105413</strain>
    </source>
</reference>
<evidence type="ECO:0000256" key="6">
    <source>
        <dbReference type="ARBA" id="ARBA00022771"/>
    </source>
</evidence>
<accession>A0A9W8CL17</accession>
<dbReference type="GO" id="GO:0003723">
    <property type="term" value="F:RNA binding"/>
    <property type="evidence" value="ECO:0007669"/>
    <property type="project" value="UniProtKB-UniRule"/>
</dbReference>
<dbReference type="SMART" id="SM00356">
    <property type="entry name" value="ZnF_C3H1"/>
    <property type="match status" value="5"/>
</dbReference>
<comment type="subcellular location">
    <subcellularLocation>
        <location evidence="1 12">Nucleus</location>
    </subcellularLocation>
</comment>
<feature type="domain" description="C3H1-type" evidence="14">
    <location>
        <begin position="92"/>
        <end position="119"/>
    </location>
</feature>
<dbReference type="GO" id="GO:0008270">
    <property type="term" value="F:zinc ion binding"/>
    <property type="evidence" value="ECO:0007669"/>
    <property type="project" value="UniProtKB-KW"/>
</dbReference>
<dbReference type="PANTHER" id="PTHR23102:SF24">
    <property type="entry name" value="CLEAVAGE AND POLYADENYLATION SPECIFICITY FACTOR SUBUNIT 4"/>
    <property type="match status" value="1"/>
</dbReference>
<dbReference type="SUPFAM" id="SSF90229">
    <property type="entry name" value="CCCH zinc finger"/>
    <property type="match status" value="3"/>
</dbReference>
<evidence type="ECO:0000256" key="2">
    <source>
        <dbReference type="ARBA" id="ARBA00008907"/>
    </source>
</evidence>
<dbReference type="PROSITE" id="PS50103">
    <property type="entry name" value="ZF_C3H1"/>
    <property type="match status" value="5"/>
</dbReference>
<dbReference type="GO" id="GO:0005634">
    <property type="term" value="C:nucleus"/>
    <property type="evidence" value="ECO:0007669"/>
    <property type="project" value="UniProtKB-SubCell"/>
</dbReference>
<dbReference type="PANTHER" id="PTHR23102">
    <property type="entry name" value="CLEAVAGE AND POLYADENYLATION SPECIFICITY FACTOR SUBUNIT 4-RELATED"/>
    <property type="match status" value="1"/>
</dbReference>
<sequence length="257" mass="28972">MSSITQKIAPTVKFSALDTQKSAATIKFDFEDFIKKEFNLNIDHIPETQKPRTINDGKKGVCNYFLKGHCYKGNNCIYRHLSREESERVRSDIRTIVCKHWVRGLCKKGDMCEYLHEYNLKKMPECSFYEENGMCTNRDECFFRHTNPDAKIKECPWYARGFCKHGAKCRSKHVRKLICQHYRFGFCPLGPNCSDEHPSFDLPVMNTAAVAVAAASGGAAGPSAQQFNSIAAGAPGMQPGVSTPMQQMHPQAHQPQA</sequence>
<evidence type="ECO:0000256" key="9">
    <source>
        <dbReference type="ARBA" id="ARBA00023242"/>
    </source>
</evidence>
<dbReference type="Gene3D" id="4.10.1000.10">
    <property type="entry name" value="Zinc finger, CCCH-type"/>
    <property type="match status" value="3"/>
</dbReference>
<keyword evidence="3 12" id="KW-0507">mRNA processing</keyword>
<feature type="domain" description="C3H1-type" evidence="14">
    <location>
        <begin position="178"/>
        <end position="200"/>
    </location>
</feature>
<feature type="domain" description="C3H1-type" evidence="14">
    <location>
        <begin position="120"/>
        <end position="148"/>
    </location>
</feature>
<dbReference type="FunFam" id="4.10.1000.10:FF:000017">
    <property type="entry name" value="Cleavage and polyadenylation specificity factor 30 kDa subunit"/>
    <property type="match status" value="1"/>
</dbReference>
<feature type="zinc finger region" description="C3H1-type" evidence="11">
    <location>
        <begin position="120"/>
        <end position="148"/>
    </location>
</feature>
<evidence type="ECO:0000313" key="15">
    <source>
        <dbReference type="EMBL" id="KAJ1648451.1"/>
    </source>
</evidence>
<evidence type="ECO:0000256" key="12">
    <source>
        <dbReference type="RuleBase" id="RU369008"/>
    </source>
</evidence>
<feature type="domain" description="C3H1-type" evidence="14">
    <location>
        <begin position="149"/>
        <end position="176"/>
    </location>
</feature>
<evidence type="ECO:0000259" key="14">
    <source>
        <dbReference type="PROSITE" id="PS50103"/>
    </source>
</evidence>
<dbReference type="EMBL" id="JANBOH010000005">
    <property type="protein sequence ID" value="KAJ1648451.1"/>
    <property type="molecule type" value="Genomic_DNA"/>
</dbReference>
<feature type="compositionally biased region" description="Low complexity" evidence="13">
    <location>
        <begin position="244"/>
        <end position="257"/>
    </location>
</feature>
<evidence type="ECO:0000256" key="7">
    <source>
        <dbReference type="ARBA" id="ARBA00022833"/>
    </source>
</evidence>
<evidence type="ECO:0000256" key="3">
    <source>
        <dbReference type="ARBA" id="ARBA00022664"/>
    </source>
</evidence>
<comment type="similarity">
    <text evidence="2 12">Belongs to the CPSF4/YTH1 family.</text>
</comment>
<name>A0A9W8CL17_9FUNG</name>
<dbReference type="Pfam" id="PF14608">
    <property type="entry name" value="zf-CCCH_2"/>
    <property type="match status" value="4"/>
</dbReference>
<keyword evidence="8 12" id="KW-0694">RNA-binding</keyword>
<dbReference type="InterPro" id="IPR000571">
    <property type="entry name" value="Znf_CCCH"/>
</dbReference>
<comment type="caution">
    <text evidence="15">The sequence shown here is derived from an EMBL/GenBank/DDBJ whole genome shotgun (WGS) entry which is preliminary data.</text>
</comment>
<evidence type="ECO:0000256" key="13">
    <source>
        <dbReference type="SAM" id="MobiDB-lite"/>
    </source>
</evidence>
<keyword evidence="6 11" id="KW-0863">Zinc-finger</keyword>
<keyword evidence="9 12" id="KW-0539">Nucleus</keyword>
<feature type="domain" description="C3H1-type" evidence="14">
    <location>
        <begin position="56"/>
        <end position="83"/>
    </location>
</feature>
<gene>
    <name evidence="15" type="ORF">LPJ64_000280</name>
</gene>
<feature type="region of interest" description="Disordered" evidence="13">
    <location>
        <begin position="230"/>
        <end position="257"/>
    </location>
</feature>
<protein>
    <recommendedName>
        <fullName evidence="12">mRNA 3'-end-processing protein</fullName>
    </recommendedName>
</protein>
<dbReference type="AlphaFoldDB" id="A0A9W8CL17"/>
<feature type="zinc finger region" description="C3H1-type" evidence="11">
    <location>
        <begin position="178"/>
        <end position="200"/>
    </location>
</feature>
<evidence type="ECO:0000256" key="4">
    <source>
        <dbReference type="ARBA" id="ARBA00022723"/>
    </source>
</evidence>
<keyword evidence="16" id="KW-1185">Reference proteome</keyword>
<evidence type="ECO:0000313" key="16">
    <source>
        <dbReference type="Proteomes" id="UP001145021"/>
    </source>
</evidence>
<dbReference type="Proteomes" id="UP001145021">
    <property type="component" value="Unassembled WGS sequence"/>
</dbReference>
<dbReference type="InterPro" id="IPR045348">
    <property type="entry name" value="CPSF4/Yth1"/>
</dbReference>
<keyword evidence="7 11" id="KW-0862">Zinc</keyword>
<dbReference type="GO" id="GO:0031124">
    <property type="term" value="P:mRNA 3'-end processing"/>
    <property type="evidence" value="ECO:0007669"/>
    <property type="project" value="UniProtKB-UniRule"/>
</dbReference>
<evidence type="ECO:0000256" key="8">
    <source>
        <dbReference type="ARBA" id="ARBA00022884"/>
    </source>
</evidence>
<dbReference type="InterPro" id="IPR036855">
    <property type="entry name" value="Znf_CCCH_sf"/>
</dbReference>
<comment type="function">
    <text evidence="10 12">Component of the cleavage factor I (CF I) involved in pre-mRNA 3'-end processing.</text>
</comment>
<proteinExistence type="inferred from homology"/>
<feature type="zinc finger region" description="C3H1-type" evidence="11">
    <location>
        <begin position="92"/>
        <end position="119"/>
    </location>
</feature>
<evidence type="ECO:0000256" key="5">
    <source>
        <dbReference type="ARBA" id="ARBA00022737"/>
    </source>
</evidence>